<dbReference type="PROSITE" id="PS51257">
    <property type="entry name" value="PROKAR_LIPOPROTEIN"/>
    <property type="match status" value="1"/>
</dbReference>
<dbReference type="Pfam" id="PF07980">
    <property type="entry name" value="SusD_RagB"/>
    <property type="match status" value="1"/>
</dbReference>
<evidence type="ECO:0000313" key="9">
    <source>
        <dbReference type="Proteomes" id="UP001172083"/>
    </source>
</evidence>
<comment type="subcellular location">
    <subcellularLocation>
        <location evidence="1">Cell outer membrane</location>
    </subcellularLocation>
</comment>
<feature type="domain" description="RagB/SusD" evidence="6">
    <location>
        <begin position="331"/>
        <end position="474"/>
    </location>
</feature>
<evidence type="ECO:0000256" key="4">
    <source>
        <dbReference type="ARBA" id="ARBA00023136"/>
    </source>
</evidence>
<dbReference type="Gene3D" id="1.25.40.390">
    <property type="match status" value="1"/>
</dbReference>
<accession>A0ABT8LKU5</accession>
<organism evidence="8 9">
    <name type="scientific">Agaribacillus aureus</name>
    <dbReference type="NCBI Taxonomy" id="3051825"/>
    <lineage>
        <taxon>Bacteria</taxon>
        <taxon>Pseudomonadati</taxon>
        <taxon>Bacteroidota</taxon>
        <taxon>Cytophagia</taxon>
        <taxon>Cytophagales</taxon>
        <taxon>Splendidivirgaceae</taxon>
        <taxon>Agaribacillus</taxon>
    </lineage>
</organism>
<evidence type="ECO:0000256" key="3">
    <source>
        <dbReference type="ARBA" id="ARBA00022729"/>
    </source>
</evidence>
<feature type="domain" description="SusD-like N-terminal" evidence="7">
    <location>
        <begin position="116"/>
        <end position="240"/>
    </location>
</feature>
<proteinExistence type="inferred from homology"/>
<evidence type="ECO:0000256" key="1">
    <source>
        <dbReference type="ARBA" id="ARBA00004442"/>
    </source>
</evidence>
<dbReference type="Proteomes" id="UP001172083">
    <property type="component" value="Unassembled WGS sequence"/>
</dbReference>
<sequence>MKETINKLVLQISSMRCPMVFRFIPFIVLLFSCQEFVDIDPPRTDLIGETVFSSDNTAIAAINGIYSEMIAFNAGLASGGTRSVTYFAGLSADELTYFGSDPEALDFYINSLEPANNSNTIGLWGQAYKIIFNANSVLEGLKNSTQVSEELSLQLEGEAKFLRAFCHFYLVNLYGDVPVATTTVYQENTKASKMSVNQVYEQIIIDLKDARALLGEDYPSVEKVRPNKAVATAMLSRAYLFTEDWSNAEFEASQLLDGTYSLSTDLTNVFLANSDEAIWQLRPAGSFQNTNEGLAFILTTPPQSSVGGVALSSRLLDAFEVGDQRRVNWINSFTNESDTWYYPFKYKVRSQEEVTEYSMVLRLAEQYLIRAEARAQMDNISGAIADLNVIRNRAGLPDIISGDKVSVLRDIEQERQVELFTEWGHRWLDLKRTGRADAIMGAAKAKWQAEDILYPLPQSELEVNPNLLPQNPGY</sequence>
<protein>
    <submittedName>
        <fullName evidence="8">RagB/SusD family nutrient uptake outer membrane protein</fullName>
    </submittedName>
</protein>
<reference evidence="8" key="1">
    <citation type="submission" date="2023-06" db="EMBL/GenBank/DDBJ databases">
        <title>Genomic of Agaribacillus aureum.</title>
        <authorList>
            <person name="Wang G."/>
        </authorList>
    </citation>
    <scope>NUCLEOTIDE SEQUENCE</scope>
    <source>
        <strain evidence="8">BMA12</strain>
    </source>
</reference>
<dbReference type="InterPro" id="IPR011990">
    <property type="entry name" value="TPR-like_helical_dom_sf"/>
</dbReference>
<keyword evidence="3" id="KW-0732">Signal</keyword>
<dbReference type="SUPFAM" id="SSF48452">
    <property type="entry name" value="TPR-like"/>
    <property type="match status" value="1"/>
</dbReference>
<comment type="similarity">
    <text evidence="2">Belongs to the SusD family.</text>
</comment>
<comment type="caution">
    <text evidence="8">The sequence shown here is derived from an EMBL/GenBank/DDBJ whole genome shotgun (WGS) entry which is preliminary data.</text>
</comment>
<dbReference type="EMBL" id="JAUJEB010000015">
    <property type="protein sequence ID" value="MDN5217340.1"/>
    <property type="molecule type" value="Genomic_DNA"/>
</dbReference>
<evidence type="ECO:0000256" key="5">
    <source>
        <dbReference type="ARBA" id="ARBA00023237"/>
    </source>
</evidence>
<evidence type="ECO:0000259" key="7">
    <source>
        <dbReference type="Pfam" id="PF14322"/>
    </source>
</evidence>
<dbReference type="InterPro" id="IPR012944">
    <property type="entry name" value="SusD_RagB_dom"/>
</dbReference>
<dbReference type="InterPro" id="IPR033985">
    <property type="entry name" value="SusD-like_N"/>
</dbReference>
<evidence type="ECO:0000256" key="2">
    <source>
        <dbReference type="ARBA" id="ARBA00006275"/>
    </source>
</evidence>
<dbReference type="CDD" id="cd08977">
    <property type="entry name" value="SusD"/>
    <property type="match status" value="1"/>
</dbReference>
<gene>
    <name evidence="8" type="ORF">QQ020_35025</name>
</gene>
<evidence type="ECO:0000259" key="6">
    <source>
        <dbReference type="Pfam" id="PF07980"/>
    </source>
</evidence>
<keyword evidence="5" id="KW-0998">Cell outer membrane</keyword>
<dbReference type="Pfam" id="PF14322">
    <property type="entry name" value="SusD-like_3"/>
    <property type="match status" value="1"/>
</dbReference>
<keyword evidence="4" id="KW-0472">Membrane</keyword>
<dbReference type="RefSeq" id="WP_346762676.1">
    <property type="nucleotide sequence ID" value="NZ_JAUJEB010000015.1"/>
</dbReference>
<evidence type="ECO:0000313" key="8">
    <source>
        <dbReference type="EMBL" id="MDN5217340.1"/>
    </source>
</evidence>
<keyword evidence="9" id="KW-1185">Reference proteome</keyword>
<name>A0ABT8LKU5_9BACT</name>